<dbReference type="Proteomes" id="UP001595698">
    <property type="component" value="Unassembled WGS sequence"/>
</dbReference>
<name>A0ABV8EXU6_9ACTN</name>
<dbReference type="EMBL" id="JBHSBC010000009">
    <property type="protein sequence ID" value="MFC3980556.1"/>
    <property type="molecule type" value="Genomic_DNA"/>
</dbReference>
<sequence length="96" mass="10488">MRLRSVSMGIDAVTDAAFQLERLRAELIGHSWAADILGTAKQPVLRVNNPAEAEMHDEVVCQDGTFQWAWGGLIGPVVNPAEAADRIMFVLREVAS</sequence>
<protein>
    <submittedName>
        <fullName evidence="1">Uncharacterized protein</fullName>
    </submittedName>
</protein>
<accession>A0ABV8EXU6</accession>
<proteinExistence type="predicted"/>
<reference evidence="2" key="1">
    <citation type="journal article" date="2019" name="Int. J. Syst. Evol. Microbiol.">
        <title>The Global Catalogue of Microorganisms (GCM) 10K type strain sequencing project: providing services to taxonomists for standard genome sequencing and annotation.</title>
        <authorList>
            <consortium name="The Broad Institute Genomics Platform"/>
            <consortium name="The Broad Institute Genome Sequencing Center for Infectious Disease"/>
            <person name="Wu L."/>
            <person name="Ma J."/>
        </authorList>
    </citation>
    <scope>NUCLEOTIDE SEQUENCE [LARGE SCALE GENOMIC DNA]</scope>
    <source>
        <strain evidence="2">TBRC 7912</strain>
    </source>
</reference>
<comment type="caution">
    <text evidence="1">The sequence shown here is derived from an EMBL/GenBank/DDBJ whole genome shotgun (WGS) entry which is preliminary data.</text>
</comment>
<organism evidence="1 2">
    <name type="scientific">Streptosporangium jomthongense</name>
    <dbReference type="NCBI Taxonomy" id="1193683"/>
    <lineage>
        <taxon>Bacteria</taxon>
        <taxon>Bacillati</taxon>
        <taxon>Actinomycetota</taxon>
        <taxon>Actinomycetes</taxon>
        <taxon>Streptosporangiales</taxon>
        <taxon>Streptosporangiaceae</taxon>
        <taxon>Streptosporangium</taxon>
    </lineage>
</organism>
<gene>
    <name evidence="1" type="ORF">ACFOYY_10515</name>
</gene>
<keyword evidence="2" id="KW-1185">Reference proteome</keyword>
<dbReference type="RefSeq" id="WP_386189593.1">
    <property type="nucleotide sequence ID" value="NZ_JBHSBC010000009.1"/>
</dbReference>
<evidence type="ECO:0000313" key="2">
    <source>
        <dbReference type="Proteomes" id="UP001595698"/>
    </source>
</evidence>
<evidence type="ECO:0000313" key="1">
    <source>
        <dbReference type="EMBL" id="MFC3980556.1"/>
    </source>
</evidence>